<dbReference type="Gene3D" id="3.30.1340.20">
    <property type="entry name" value="3H domain"/>
    <property type="match status" value="1"/>
</dbReference>
<dbReference type="Proteomes" id="UP000295565">
    <property type="component" value="Unassembled WGS sequence"/>
</dbReference>
<dbReference type="AlphaFoldDB" id="A0A4R1J8D9"/>
<organism evidence="4 5">
    <name type="scientific">Celerinatantimonas diazotrophica</name>
    <dbReference type="NCBI Taxonomy" id="412034"/>
    <lineage>
        <taxon>Bacteria</taxon>
        <taxon>Pseudomonadati</taxon>
        <taxon>Pseudomonadota</taxon>
        <taxon>Gammaproteobacteria</taxon>
        <taxon>Celerinatantimonadaceae</taxon>
        <taxon>Celerinatantimonas</taxon>
    </lineage>
</organism>
<dbReference type="Pfam" id="PF02829">
    <property type="entry name" value="3H"/>
    <property type="match status" value="1"/>
</dbReference>
<dbReference type="SUPFAM" id="SSF75500">
    <property type="entry name" value="Putative transcriptional regulator TM1602, C-terminal domain"/>
    <property type="match status" value="1"/>
</dbReference>
<name>A0A4R1J8D9_9GAMM</name>
<accession>A0A4R1J8D9</accession>
<keyword evidence="5" id="KW-1185">Reference proteome</keyword>
<comment type="caution">
    <text evidence="4">The sequence shown here is derived from an EMBL/GenBank/DDBJ whole genome shotgun (WGS) entry which is preliminary data.</text>
</comment>
<dbReference type="RefSeq" id="WP_131914067.1">
    <property type="nucleotide sequence ID" value="NZ_OU594967.1"/>
</dbReference>
<evidence type="ECO:0000259" key="3">
    <source>
        <dbReference type="Pfam" id="PF08279"/>
    </source>
</evidence>
<feature type="binding site" evidence="1">
    <location>
        <position position="83"/>
    </location>
    <ligand>
        <name>Ni(2+)</name>
        <dbReference type="ChEBI" id="CHEBI:49786"/>
    </ligand>
</feature>
<evidence type="ECO:0000313" key="5">
    <source>
        <dbReference type="Proteomes" id="UP000295565"/>
    </source>
</evidence>
<proteinExistence type="predicted"/>
<gene>
    <name evidence="4" type="ORF">EV690_3326</name>
</gene>
<evidence type="ECO:0000313" key="4">
    <source>
        <dbReference type="EMBL" id="TCK46740.1"/>
    </source>
</evidence>
<evidence type="ECO:0008006" key="6">
    <source>
        <dbReference type="Google" id="ProtNLM"/>
    </source>
</evidence>
<feature type="binding site" evidence="1">
    <location>
        <position position="150"/>
    </location>
    <ligand>
        <name>Ni(2+)</name>
        <dbReference type="ChEBI" id="CHEBI:49786"/>
    </ligand>
</feature>
<protein>
    <recommendedName>
        <fullName evidence="6">Transcriptional regulator</fullName>
    </recommendedName>
</protein>
<dbReference type="InterPro" id="IPR026043">
    <property type="entry name" value="NadR"/>
</dbReference>
<dbReference type="PANTHER" id="PTHR40068">
    <property type="entry name" value="TRANSCRIPTION REPRESSOR NIAR-RELATED"/>
    <property type="match status" value="1"/>
</dbReference>
<dbReference type="PIRSF" id="PIRSF037847">
    <property type="entry name" value="NiaR"/>
    <property type="match status" value="1"/>
</dbReference>
<feature type="domain" description="Helix-turn-helix type 11" evidence="3">
    <location>
        <begin position="10"/>
        <end position="63"/>
    </location>
</feature>
<dbReference type="OrthoDB" id="9792661at2"/>
<feature type="binding site" evidence="1">
    <location>
        <position position="152"/>
    </location>
    <ligand>
        <name>Ni(2+)</name>
        <dbReference type="ChEBI" id="CHEBI:49786"/>
    </ligand>
</feature>
<dbReference type="InterPro" id="IPR036388">
    <property type="entry name" value="WH-like_DNA-bd_sf"/>
</dbReference>
<dbReference type="PANTHER" id="PTHR40068:SF1">
    <property type="entry name" value="TRANSCRIPTION REPRESSOR NIAR-RELATED"/>
    <property type="match status" value="1"/>
</dbReference>
<sequence>MGQKLIGEQRRARILELLKQSSGPLTGSELAQNASVSRQVIVQDIALLKARNEPIIPTSQGYIYHRLNDASPVQVEQIVACQHDAAHTESELLLMVDYGLSVKNVIVEHALYGEITAQLQIRTRKDVEAFMQKMRSSGASYLFELTGGVHLHTLCAPSQQMMDEGVAALREAGFLVNEA</sequence>
<dbReference type="GO" id="GO:0046872">
    <property type="term" value="F:metal ion binding"/>
    <property type="evidence" value="ECO:0007669"/>
    <property type="project" value="UniProtKB-KW"/>
</dbReference>
<feature type="binding site" evidence="1">
    <location>
        <position position="91"/>
    </location>
    <ligand>
        <name>Ni(2+)</name>
        <dbReference type="ChEBI" id="CHEBI:49786"/>
    </ligand>
</feature>
<dbReference type="InterPro" id="IPR004173">
    <property type="entry name" value="3H_domain"/>
</dbReference>
<dbReference type="SUPFAM" id="SSF46785">
    <property type="entry name" value="Winged helix' DNA-binding domain"/>
    <property type="match status" value="1"/>
</dbReference>
<keyword evidence="1" id="KW-0533">Nickel</keyword>
<dbReference type="Pfam" id="PF08279">
    <property type="entry name" value="HTH_11"/>
    <property type="match status" value="1"/>
</dbReference>
<dbReference type="InterPro" id="IPR013196">
    <property type="entry name" value="HTH_11"/>
</dbReference>
<evidence type="ECO:0000256" key="1">
    <source>
        <dbReference type="PIRSR" id="PIRSR037847-1"/>
    </source>
</evidence>
<dbReference type="InterPro" id="IPR035922">
    <property type="entry name" value="3H_dom_sf"/>
</dbReference>
<dbReference type="EMBL" id="SMGD01000017">
    <property type="protein sequence ID" value="TCK46740.1"/>
    <property type="molecule type" value="Genomic_DNA"/>
</dbReference>
<dbReference type="InterPro" id="IPR036390">
    <property type="entry name" value="WH_DNA-bd_sf"/>
</dbReference>
<feature type="domain" description="3H" evidence="2">
    <location>
        <begin position="79"/>
        <end position="175"/>
    </location>
</feature>
<dbReference type="Gene3D" id="1.10.10.10">
    <property type="entry name" value="Winged helix-like DNA-binding domain superfamily/Winged helix DNA-binding domain"/>
    <property type="match status" value="1"/>
</dbReference>
<evidence type="ECO:0000259" key="2">
    <source>
        <dbReference type="Pfam" id="PF02829"/>
    </source>
</evidence>
<keyword evidence="1" id="KW-0479">Metal-binding</keyword>
<reference evidence="4 5" key="1">
    <citation type="submission" date="2019-03" db="EMBL/GenBank/DDBJ databases">
        <title>Genomic Encyclopedia of Type Strains, Phase IV (KMG-IV): sequencing the most valuable type-strain genomes for metagenomic binning, comparative biology and taxonomic classification.</title>
        <authorList>
            <person name="Goeker M."/>
        </authorList>
    </citation>
    <scope>NUCLEOTIDE SEQUENCE [LARGE SCALE GENOMIC DNA]</scope>
    <source>
        <strain evidence="4 5">DSM 18577</strain>
    </source>
</reference>